<dbReference type="Pfam" id="PF00270">
    <property type="entry name" value="DEAD"/>
    <property type="match status" value="1"/>
</dbReference>
<dbReference type="Pfam" id="PF13307">
    <property type="entry name" value="Helicase_C_2"/>
    <property type="match status" value="1"/>
</dbReference>
<evidence type="ECO:0000256" key="4">
    <source>
        <dbReference type="ARBA" id="ARBA00022801"/>
    </source>
</evidence>
<dbReference type="Gene3D" id="3.40.50.300">
    <property type="entry name" value="P-loop containing nucleotide triphosphate hydrolases"/>
    <property type="match status" value="2"/>
</dbReference>
<evidence type="ECO:0000256" key="11">
    <source>
        <dbReference type="ARBA" id="ARBA00038058"/>
    </source>
</evidence>
<comment type="catalytic activity">
    <reaction evidence="13">
        <text>ATP + H2O = ADP + phosphate + H(+)</text>
        <dbReference type="Rhea" id="RHEA:13065"/>
        <dbReference type="ChEBI" id="CHEBI:15377"/>
        <dbReference type="ChEBI" id="CHEBI:15378"/>
        <dbReference type="ChEBI" id="CHEBI:30616"/>
        <dbReference type="ChEBI" id="CHEBI:43474"/>
        <dbReference type="ChEBI" id="CHEBI:456216"/>
        <dbReference type="EC" id="5.6.2.3"/>
    </reaction>
</comment>
<dbReference type="EMBL" id="JBHLUB010000004">
    <property type="protein sequence ID" value="MFC0581461.1"/>
    <property type="molecule type" value="Genomic_DNA"/>
</dbReference>
<protein>
    <recommendedName>
        <fullName evidence="12">DNA 5'-3' helicase</fullName>
        <ecNumber evidence="12">5.6.2.3</ecNumber>
    </recommendedName>
</protein>
<keyword evidence="10" id="KW-0413">Isomerase</keyword>
<dbReference type="InterPro" id="IPR011545">
    <property type="entry name" value="DEAD/DEAH_box_helicase_dom"/>
</dbReference>
<evidence type="ECO:0000256" key="7">
    <source>
        <dbReference type="ARBA" id="ARBA00023004"/>
    </source>
</evidence>
<dbReference type="GO" id="GO:0003678">
    <property type="term" value="F:DNA helicase activity"/>
    <property type="evidence" value="ECO:0007669"/>
    <property type="project" value="UniProtKB-EC"/>
</dbReference>
<keyword evidence="8" id="KW-0411">Iron-sulfur</keyword>
<dbReference type="InterPro" id="IPR010614">
    <property type="entry name" value="RAD3-like_helicase_DEAD"/>
</dbReference>
<keyword evidence="5 15" id="KW-0347">Helicase</keyword>
<dbReference type="SMART" id="SM00487">
    <property type="entry name" value="DEXDc"/>
    <property type="match status" value="1"/>
</dbReference>
<dbReference type="InterPro" id="IPR045028">
    <property type="entry name" value="DinG/Rad3-like"/>
</dbReference>
<evidence type="ECO:0000256" key="8">
    <source>
        <dbReference type="ARBA" id="ARBA00023014"/>
    </source>
</evidence>
<dbReference type="Proteomes" id="UP001589862">
    <property type="component" value="Unassembled WGS sequence"/>
</dbReference>
<dbReference type="PANTHER" id="PTHR11472">
    <property type="entry name" value="DNA REPAIR DEAD HELICASE RAD3/XP-D SUBFAMILY MEMBER"/>
    <property type="match status" value="1"/>
</dbReference>
<gene>
    <name evidence="15" type="ORF">ACFFFR_03515</name>
</gene>
<evidence type="ECO:0000313" key="15">
    <source>
        <dbReference type="EMBL" id="MFC0581461.1"/>
    </source>
</evidence>
<evidence type="ECO:0000256" key="13">
    <source>
        <dbReference type="ARBA" id="ARBA00048954"/>
    </source>
</evidence>
<dbReference type="InterPro" id="IPR027417">
    <property type="entry name" value="P-loop_NTPase"/>
</dbReference>
<keyword evidence="9" id="KW-0238">DNA-binding</keyword>
<keyword evidence="7" id="KW-0408">Iron</keyword>
<keyword evidence="16" id="KW-1185">Reference proteome</keyword>
<comment type="cofactor">
    <cofactor evidence="1">
        <name>[4Fe-4S] cluster</name>
        <dbReference type="ChEBI" id="CHEBI:49883"/>
    </cofactor>
</comment>
<evidence type="ECO:0000256" key="9">
    <source>
        <dbReference type="ARBA" id="ARBA00023125"/>
    </source>
</evidence>
<evidence type="ECO:0000256" key="2">
    <source>
        <dbReference type="ARBA" id="ARBA00022723"/>
    </source>
</evidence>
<evidence type="ECO:0000256" key="5">
    <source>
        <dbReference type="ARBA" id="ARBA00022806"/>
    </source>
</evidence>
<dbReference type="GO" id="GO:0016787">
    <property type="term" value="F:hydrolase activity"/>
    <property type="evidence" value="ECO:0007669"/>
    <property type="project" value="UniProtKB-KW"/>
</dbReference>
<sequence length="702" mass="75088">MPQSAADSQPATATYSPSQKVALEWLQEAVDGLGGQERPGQVTMAAEVVEAIEKNRHLLVQAGTGTGKSLAYLVPALHHAMNSDKPVVISTATLALQSQVMSRDLPRLLDSLEDKLPREAVTALVKGRSNYVCRNKLAGGFPEDEGQEALIGMLDDGAAVPLTEQTPQAATSFGSGLSELGEQIQRLRAWAAETETGDRDDLSPGVSDRAWRQVSVSARECLGSKCQFYDECFVEQSRAHAATADIVVTNHALLAFSAIEGYGVLPEHDVVIIDEAHELQDRITTSVSTELSAAAMKAAATSTRKHTSVSPALLEEAIKDFENAFNATSDGLLEMGLNQAQEAALAAVLSATRTLLSDTKDSGKDQDAGRQVARSRLQAVYDAADRVMNSAQGITGSAARAAGPAHEALWLTRPRTHVPGKGYQDPDPMTPPQLWVAPISVAGPLKQGLLEDRTVILTSATLAIGGDFASVAGSIGLSREESSRWRGLDVGSPFDYPRQGILYAAQHLPEPTQQRSPESLSEIRDLMEASGGGALGLFSSIAAAKEVTAYIRDELDMPILCQGESSMADLIRRFSEDKDLSLFGTMSLWQGVDVPGDALRLVIIDRIPFPRPDDPMSKARSLKVARAGGNGFLTVSATHAAMRLAQGVGRLIRSSDDRGVVAIIDSRIVKKSYGGFIKSALPDFWSTTDRDKILQVLKRLSS</sequence>
<evidence type="ECO:0000256" key="3">
    <source>
        <dbReference type="ARBA" id="ARBA00022741"/>
    </source>
</evidence>
<keyword evidence="4 15" id="KW-0378">Hydrolase</keyword>
<dbReference type="SUPFAM" id="SSF52540">
    <property type="entry name" value="P-loop containing nucleoside triphosphate hydrolases"/>
    <property type="match status" value="1"/>
</dbReference>
<dbReference type="PROSITE" id="PS51193">
    <property type="entry name" value="HELICASE_ATP_BIND_2"/>
    <property type="match status" value="1"/>
</dbReference>
<feature type="domain" description="Helicase ATP-binding" evidence="14">
    <location>
        <begin position="27"/>
        <end position="337"/>
    </location>
</feature>
<dbReference type="Pfam" id="PF06733">
    <property type="entry name" value="DEAD_2"/>
    <property type="match status" value="1"/>
</dbReference>
<dbReference type="RefSeq" id="WP_377458150.1">
    <property type="nucleotide sequence ID" value="NZ_JBHLUB010000004.1"/>
</dbReference>
<proteinExistence type="inferred from homology"/>
<dbReference type="SMART" id="SM00491">
    <property type="entry name" value="HELICc2"/>
    <property type="match status" value="1"/>
</dbReference>
<evidence type="ECO:0000259" key="14">
    <source>
        <dbReference type="PROSITE" id="PS51193"/>
    </source>
</evidence>
<evidence type="ECO:0000256" key="6">
    <source>
        <dbReference type="ARBA" id="ARBA00022840"/>
    </source>
</evidence>
<evidence type="ECO:0000256" key="10">
    <source>
        <dbReference type="ARBA" id="ARBA00023235"/>
    </source>
</evidence>
<dbReference type="InterPro" id="IPR014001">
    <property type="entry name" value="Helicase_ATP-bd"/>
</dbReference>
<accession>A0ABV6P8K9</accession>
<keyword evidence="3" id="KW-0547">Nucleotide-binding</keyword>
<organism evidence="15 16">
    <name type="scientific">Micrococcoides hystricis</name>
    <dbReference type="NCBI Taxonomy" id="1572761"/>
    <lineage>
        <taxon>Bacteria</taxon>
        <taxon>Bacillati</taxon>
        <taxon>Actinomycetota</taxon>
        <taxon>Actinomycetes</taxon>
        <taxon>Micrococcales</taxon>
        <taxon>Micrococcaceae</taxon>
        <taxon>Micrococcoides</taxon>
    </lineage>
</organism>
<dbReference type="EC" id="5.6.2.3" evidence="12"/>
<comment type="similarity">
    <text evidence="11">Belongs to the helicase family. DinG subfamily.</text>
</comment>
<dbReference type="PANTHER" id="PTHR11472:SF34">
    <property type="entry name" value="REGULATOR OF TELOMERE ELONGATION HELICASE 1"/>
    <property type="match status" value="1"/>
</dbReference>
<evidence type="ECO:0000313" key="16">
    <source>
        <dbReference type="Proteomes" id="UP001589862"/>
    </source>
</evidence>
<evidence type="ECO:0000256" key="12">
    <source>
        <dbReference type="ARBA" id="ARBA00044969"/>
    </source>
</evidence>
<dbReference type="InterPro" id="IPR014013">
    <property type="entry name" value="Helic_SF1/SF2_ATP-bd_DinG/Rad3"/>
</dbReference>
<reference evidence="15 16" key="1">
    <citation type="submission" date="2024-09" db="EMBL/GenBank/DDBJ databases">
        <authorList>
            <person name="Sun Q."/>
            <person name="Mori K."/>
        </authorList>
    </citation>
    <scope>NUCLEOTIDE SEQUENCE [LARGE SCALE GENOMIC DNA]</scope>
    <source>
        <strain evidence="15 16">NCAIM B.02604</strain>
    </source>
</reference>
<comment type="caution">
    <text evidence="15">The sequence shown here is derived from an EMBL/GenBank/DDBJ whole genome shotgun (WGS) entry which is preliminary data.</text>
</comment>
<dbReference type="InterPro" id="IPR006555">
    <property type="entry name" value="ATP-dep_Helicase_C"/>
</dbReference>
<name>A0ABV6P8K9_9MICC</name>
<keyword evidence="2" id="KW-0479">Metal-binding</keyword>
<keyword evidence="6" id="KW-0067">ATP-binding</keyword>
<evidence type="ECO:0000256" key="1">
    <source>
        <dbReference type="ARBA" id="ARBA00001966"/>
    </source>
</evidence>